<evidence type="ECO:0000313" key="4">
    <source>
        <dbReference type="EMBL" id="KAF2276976.1"/>
    </source>
</evidence>
<keyword evidence="5" id="KW-1185">Reference proteome</keyword>
<dbReference type="SUPFAM" id="SSF52972">
    <property type="entry name" value="ITPase-like"/>
    <property type="match status" value="1"/>
</dbReference>
<dbReference type="OrthoDB" id="10267058at2759"/>
<dbReference type="HAMAP" id="MF_00528">
    <property type="entry name" value="Maf"/>
    <property type="match status" value="1"/>
</dbReference>
<dbReference type="EMBL" id="ML986491">
    <property type="protein sequence ID" value="KAF2276976.1"/>
    <property type="molecule type" value="Genomic_DNA"/>
</dbReference>
<feature type="region of interest" description="Disordered" evidence="3">
    <location>
        <begin position="1"/>
        <end position="43"/>
    </location>
</feature>
<dbReference type="PANTHER" id="PTHR43213">
    <property type="entry name" value="BIFUNCTIONAL DTTP/UTP PYROPHOSPHATASE/METHYLTRANSFERASE PROTEIN-RELATED"/>
    <property type="match status" value="1"/>
</dbReference>
<protein>
    <submittedName>
        <fullName evidence="4">Maf-domain-containing protein</fullName>
    </submittedName>
</protein>
<sequence>MSNTNTPSDPPPSYEDAQRPAQTSRGPPGQIPRSGGIPPPMKPPLPLNLPALVALRGKRVVLASQSPRRRQLLAQIGLTNLDIVPSNFAEDLPHTLSPLEYVLQTASAKALDVYRREIDNSARGEPALIIAADTIIVTHGGRILEKPRNEKHHLEMLRMLRDEGSHKVTTAVAVMAPLESAVDPGYRMETVVEETVVRFDASVTDELIHAYVRTRDGADKAGGYGIQTAGSILIERIEGTYDNVVGLPLRATLKLIEKVMRPEDDDEDEEGEEGYAESGDEDFI</sequence>
<dbReference type="PANTHER" id="PTHR43213:SF5">
    <property type="entry name" value="BIFUNCTIONAL DTTP_UTP PYROPHOSPHATASE_METHYLTRANSFERASE PROTEIN-RELATED"/>
    <property type="match status" value="1"/>
</dbReference>
<dbReference type="Proteomes" id="UP000800097">
    <property type="component" value="Unassembled WGS sequence"/>
</dbReference>
<name>A0A6A6JMU7_WESOR</name>
<feature type="compositionally biased region" description="Acidic residues" evidence="3">
    <location>
        <begin position="263"/>
        <end position="284"/>
    </location>
</feature>
<dbReference type="GO" id="GO:0047429">
    <property type="term" value="F:nucleoside triphosphate diphosphatase activity"/>
    <property type="evidence" value="ECO:0007669"/>
    <property type="project" value="InterPro"/>
</dbReference>
<dbReference type="RefSeq" id="XP_033654515.1">
    <property type="nucleotide sequence ID" value="XM_033798196.1"/>
</dbReference>
<dbReference type="InterPro" id="IPR029001">
    <property type="entry name" value="ITPase-like_fam"/>
</dbReference>
<accession>A0A6A6JMU7</accession>
<dbReference type="Pfam" id="PF02545">
    <property type="entry name" value="Maf"/>
    <property type="match status" value="1"/>
</dbReference>
<evidence type="ECO:0000313" key="5">
    <source>
        <dbReference type="Proteomes" id="UP000800097"/>
    </source>
</evidence>
<dbReference type="GeneID" id="54551371"/>
<dbReference type="InterPro" id="IPR003697">
    <property type="entry name" value="Maf-like"/>
</dbReference>
<keyword evidence="2" id="KW-0378">Hydrolase</keyword>
<evidence type="ECO:0000256" key="3">
    <source>
        <dbReference type="SAM" id="MobiDB-lite"/>
    </source>
</evidence>
<dbReference type="CDD" id="cd00555">
    <property type="entry name" value="Maf"/>
    <property type="match status" value="1"/>
</dbReference>
<dbReference type="Gene3D" id="3.90.950.10">
    <property type="match status" value="1"/>
</dbReference>
<reference evidence="4" key="1">
    <citation type="journal article" date="2020" name="Stud. Mycol.">
        <title>101 Dothideomycetes genomes: a test case for predicting lifestyles and emergence of pathogens.</title>
        <authorList>
            <person name="Haridas S."/>
            <person name="Albert R."/>
            <person name="Binder M."/>
            <person name="Bloem J."/>
            <person name="Labutti K."/>
            <person name="Salamov A."/>
            <person name="Andreopoulos B."/>
            <person name="Baker S."/>
            <person name="Barry K."/>
            <person name="Bills G."/>
            <person name="Bluhm B."/>
            <person name="Cannon C."/>
            <person name="Castanera R."/>
            <person name="Culley D."/>
            <person name="Daum C."/>
            <person name="Ezra D."/>
            <person name="Gonzalez J."/>
            <person name="Henrissat B."/>
            <person name="Kuo A."/>
            <person name="Liang C."/>
            <person name="Lipzen A."/>
            <person name="Lutzoni F."/>
            <person name="Magnuson J."/>
            <person name="Mondo S."/>
            <person name="Nolan M."/>
            <person name="Ohm R."/>
            <person name="Pangilinan J."/>
            <person name="Park H.-J."/>
            <person name="Ramirez L."/>
            <person name="Alfaro M."/>
            <person name="Sun H."/>
            <person name="Tritt A."/>
            <person name="Yoshinaga Y."/>
            <person name="Zwiers L.-H."/>
            <person name="Turgeon B."/>
            <person name="Goodwin S."/>
            <person name="Spatafora J."/>
            <person name="Crous P."/>
            <person name="Grigoriev I."/>
        </authorList>
    </citation>
    <scope>NUCLEOTIDE SEQUENCE</scope>
    <source>
        <strain evidence="4">CBS 379.55</strain>
    </source>
</reference>
<evidence type="ECO:0000256" key="1">
    <source>
        <dbReference type="ARBA" id="ARBA00001968"/>
    </source>
</evidence>
<comment type="cofactor">
    <cofactor evidence="1">
        <name>a divalent metal cation</name>
        <dbReference type="ChEBI" id="CHEBI:60240"/>
    </cofactor>
</comment>
<organism evidence="4 5">
    <name type="scientific">Westerdykella ornata</name>
    <dbReference type="NCBI Taxonomy" id="318751"/>
    <lineage>
        <taxon>Eukaryota</taxon>
        <taxon>Fungi</taxon>
        <taxon>Dikarya</taxon>
        <taxon>Ascomycota</taxon>
        <taxon>Pezizomycotina</taxon>
        <taxon>Dothideomycetes</taxon>
        <taxon>Pleosporomycetidae</taxon>
        <taxon>Pleosporales</taxon>
        <taxon>Sporormiaceae</taxon>
        <taxon>Westerdykella</taxon>
    </lineage>
</organism>
<evidence type="ECO:0000256" key="2">
    <source>
        <dbReference type="ARBA" id="ARBA00022801"/>
    </source>
</evidence>
<dbReference type="AlphaFoldDB" id="A0A6A6JMU7"/>
<dbReference type="NCBIfam" id="TIGR00172">
    <property type="entry name" value="maf"/>
    <property type="match status" value="1"/>
</dbReference>
<gene>
    <name evidence="4" type="ORF">EI97DRAFT_432590</name>
</gene>
<feature type="region of interest" description="Disordered" evidence="3">
    <location>
        <begin position="260"/>
        <end position="284"/>
    </location>
</feature>
<proteinExistence type="inferred from homology"/>